<proteinExistence type="predicted"/>
<organism evidence="1 2">
    <name type="scientific">Tepidibacter formicigenes DSM 15518</name>
    <dbReference type="NCBI Taxonomy" id="1123349"/>
    <lineage>
        <taxon>Bacteria</taxon>
        <taxon>Bacillati</taxon>
        <taxon>Bacillota</taxon>
        <taxon>Clostridia</taxon>
        <taxon>Peptostreptococcales</taxon>
        <taxon>Peptostreptococcaceae</taxon>
        <taxon>Tepidibacter</taxon>
    </lineage>
</organism>
<name>A0A1M6QPW9_9FIRM</name>
<dbReference type="RefSeq" id="WP_072889403.1">
    <property type="nucleotide sequence ID" value="NZ_FRAE01000045.1"/>
</dbReference>
<dbReference type="STRING" id="1123349.SAMN02744037_01908"/>
<keyword evidence="2" id="KW-1185">Reference proteome</keyword>
<gene>
    <name evidence="1" type="ORF">SAMN02744037_01908</name>
</gene>
<sequence>MGNEILQIQNQNILKSKLVNCIKTEVLKLGVLENELSIFEREANCKEVESLKKSLKCYRILNKVNFKLDIPGGGYVYSILKDPSLSKAKNKAIYCFIKMYKVKFEDILNEIASWSVDISTALELEDKVKDDPIKVKQCEEYIEDIEYIYEVFENKIMDLSLYQKGKEIYNRFKEICG</sequence>
<dbReference type="Proteomes" id="UP000242497">
    <property type="component" value="Unassembled WGS sequence"/>
</dbReference>
<evidence type="ECO:0000313" key="2">
    <source>
        <dbReference type="Proteomes" id="UP000242497"/>
    </source>
</evidence>
<reference evidence="2" key="1">
    <citation type="submission" date="2016-11" db="EMBL/GenBank/DDBJ databases">
        <authorList>
            <person name="Varghese N."/>
            <person name="Submissions S."/>
        </authorList>
    </citation>
    <scope>NUCLEOTIDE SEQUENCE [LARGE SCALE GENOMIC DNA]</scope>
    <source>
        <strain evidence="2">DSM 15518</strain>
    </source>
</reference>
<dbReference type="EMBL" id="FRAE01000045">
    <property type="protein sequence ID" value="SHK22133.1"/>
    <property type="molecule type" value="Genomic_DNA"/>
</dbReference>
<protein>
    <submittedName>
        <fullName evidence="1">Uncharacterized protein</fullName>
    </submittedName>
</protein>
<dbReference type="AlphaFoldDB" id="A0A1M6QPW9"/>
<accession>A0A1M6QPW9</accession>
<evidence type="ECO:0000313" key="1">
    <source>
        <dbReference type="EMBL" id="SHK22133.1"/>
    </source>
</evidence>